<dbReference type="Proteomes" id="UP000612349">
    <property type="component" value="Unassembled WGS sequence"/>
</dbReference>
<organism evidence="1 2">
    <name type="scientific">Croceicoccus mobilis</name>
    <dbReference type="NCBI Taxonomy" id="1703339"/>
    <lineage>
        <taxon>Bacteria</taxon>
        <taxon>Pseudomonadati</taxon>
        <taxon>Pseudomonadota</taxon>
        <taxon>Alphaproteobacteria</taxon>
        <taxon>Sphingomonadales</taxon>
        <taxon>Erythrobacteraceae</taxon>
        <taxon>Croceicoccus</taxon>
    </lineage>
</organism>
<evidence type="ECO:0000313" key="1">
    <source>
        <dbReference type="EMBL" id="GGD74450.1"/>
    </source>
</evidence>
<reference evidence="1" key="2">
    <citation type="submission" date="2020-09" db="EMBL/GenBank/DDBJ databases">
        <authorList>
            <person name="Sun Q."/>
            <person name="Zhou Y."/>
        </authorList>
    </citation>
    <scope>NUCLEOTIDE SEQUENCE</scope>
    <source>
        <strain evidence="1">CGMCC 1.15360</strain>
    </source>
</reference>
<evidence type="ECO:0000313" key="2">
    <source>
        <dbReference type="Proteomes" id="UP000612349"/>
    </source>
</evidence>
<dbReference type="EMBL" id="BMIP01000005">
    <property type="protein sequence ID" value="GGD74450.1"/>
    <property type="molecule type" value="Genomic_DNA"/>
</dbReference>
<protein>
    <submittedName>
        <fullName evidence="1">Uncharacterized protein</fullName>
    </submittedName>
</protein>
<dbReference type="RefSeq" id="WP_066776912.1">
    <property type="nucleotide sequence ID" value="NZ_BMIP01000005.1"/>
</dbReference>
<proteinExistence type="predicted"/>
<keyword evidence="2" id="KW-1185">Reference proteome</keyword>
<dbReference type="AlphaFoldDB" id="A0A917DWY2"/>
<dbReference type="OrthoDB" id="7433176at2"/>
<gene>
    <name evidence="1" type="ORF">GCM10010990_25160</name>
</gene>
<name>A0A917DWY2_9SPHN</name>
<sequence length="87" mass="9681">MDFDEQLRLYFGTSDISAVAPSAREAGIEKMRVDLGLARQAPQRFAIWALLHVLGEAPDLDIAFEDENEREAARNLMDMLDAAADKS</sequence>
<accession>A0A917DWY2</accession>
<reference evidence="1" key="1">
    <citation type="journal article" date="2014" name="Int. J. Syst. Evol. Microbiol.">
        <title>Complete genome sequence of Corynebacterium casei LMG S-19264T (=DSM 44701T), isolated from a smear-ripened cheese.</title>
        <authorList>
            <consortium name="US DOE Joint Genome Institute (JGI-PGF)"/>
            <person name="Walter F."/>
            <person name="Albersmeier A."/>
            <person name="Kalinowski J."/>
            <person name="Ruckert C."/>
        </authorList>
    </citation>
    <scope>NUCLEOTIDE SEQUENCE</scope>
    <source>
        <strain evidence="1">CGMCC 1.15360</strain>
    </source>
</reference>
<comment type="caution">
    <text evidence="1">The sequence shown here is derived from an EMBL/GenBank/DDBJ whole genome shotgun (WGS) entry which is preliminary data.</text>
</comment>